<dbReference type="EMBL" id="JANCLV010000025">
    <property type="protein sequence ID" value="MCP9002023.1"/>
    <property type="molecule type" value="Genomic_DNA"/>
</dbReference>
<comment type="caution">
    <text evidence="1">The sequence shown here is derived from an EMBL/GenBank/DDBJ whole genome shotgun (WGS) entry which is preliminary data.</text>
</comment>
<name>A0ABT1LWL5_9MICC</name>
<protein>
    <submittedName>
        <fullName evidence="1">Uncharacterized protein</fullName>
    </submittedName>
</protein>
<accession>A0ABT1LWL5</accession>
<gene>
    <name evidence="1" type="ORF">NFC73_20170</name>
</gene>
<sequence>MGYTHYFSGLSATPEVISDAGKIIATSSVTICGPNGQGLPAMTETQGIRLNGDKANGESYETFHLRGTDMPRHPAMSGFCKTENQPYDEVVTAILIAAAVREFESRTGVVKSDGRWDNWAAGLQLYERAIRLLSDQEKLALELDVERMRPEPLHD</sequence>
<dbReference type="Proteomes" id="UP001524318">
    <property type="component" value="Unassembled WGS sequence"/>
</dbReference>
<organism evidence="1 2">
    <name type="scientific">Pseudarthrobacter humi</name>
    <dbReference type="NCBI Taxonomy" id="2952523"/>
    <lineage>
        <taxon>Bacteria</taxon>
        <taxon>Bacillati</taxon>
        <taxon>Actinomycetota</taxon>
        <taxon>Actinomycetes</taxon>
        <taxon>Micrococcales</taxon>
        <taxon>Micrococcaceae</taxon>
        <taxon>Pseudarthrobacter</taxon>
    </lineage>
</organism>
<reference evidence="1 2" key="1">
    <citation type="submission" date="2022-06" db="EMBL/GenBank/DDBJ databases">
        <title>Pseudarthrobacter sp. strain RMG13 Genome sequencing and assembly.</title>
        <authorList>
            <person name="Kim I."/>
        </authorList>
    </citation>
    <scope>NUCLEOTIDE SEQUENCE [LARGE SCALE GENOMIC DNA]</scope>
    <source>
        <strain evidence="1 2">RMG13</strain>
    </source>
</reference>
<evidence type="ECO:0000313" key="1">
    <source>
        <dbReference type="EMBL" id="MCP9002023.1"/>
    </source>
</evidence>
<evidence type="ECO:0000313" key="2">
    <source>
        <dbReference type="Proteomes" id="UP001524318"/>
    </source>
</evidence>
<dbReference type="RefSeq" id="WP_254753174.1">
    <property type="nucleotide sequence ID" value="NZ_JANCLV010000025.1"/>
</dbReference>
<proteinExistence type="predicted"/>
<keyword evidence="2" id="KW-1185">Reference proteome</keyword>